<comment type="caution">
    <text evidence="2">The sequence shown here is derived from an EMBL/GenBank/DDBJ whole genome shotgun (WGS) entry which is preliminary data.</text>
</comment>
<dbReference type="Proteomes" id="UP001629244">
    <property type="component" value="Unassembled WGS sequence"/>
</dbReference>
<name>A0ABW8YQV4_9SPHN</name>
<dbReference type="InterPro" id="IPR054189">
    <property type="entry name" value="DUF6894"/>
</dbReference>
<dbReference type="Pfam" id="PF21834">
    <property type="entry name" value="DUF6894"/>
    <property type="match status" value="1"/>
</dbReference>
<feature type="domain" description="DUF6894" evidence="1">
    <location>
        <begin position="3"/>
        <end position="71"/>
    </location>
</feature>
<organism evidence="2 3">
    <name type="scientific">Sphingomonas plantiphila</name>
    <dbReference type="NCBI Taxonomy" id="3163295"/>
    <lineage>
        <taxon>Bacteria</taxon>
        <taxon>Pseudomonadati</taxon>
        <taxon>Pseudomonadota</taxon>
        <taxon>Alphaproteobacteria</taxon>
        <taxon>Sphingomonadales</taxon>
        <taxon>Sphingomonadaceae</taxon>
        <taxon>Sphingomonas</taxon>
    </lineage>
</organism>
<evidence type="ECO:0000313" key="2">
    <source>
        <dbReference type="EMBL" id="MFL9842404.1"/>
    </source>
</evidence>
<evidence type="ECO:0000313" key="3">
    <source>
        <dbReference type="Proteomes" id="UP001629244"/>
    </source>
</evidence>
<proteinExistence type="predicted"/>
<gene>
    <name evidence="2" type="ORF">ABS767_15645</name>
</gene>
<reference evidence="2 3" key="1">
    <citation type="submission" date="2024-06" db="EMBL/GenBank/DDBJ databases">
        <authorList>
            <person name="Kaempfer P."/>
            <person name="Viver T."/>
        </authorList>
    </citation>
    <scope>NUCLEOTIDE SEQUENCE [LARGE SCALE GENOMIC DNA]</scope>
    <source>
        <strain evidence="2 3">ST-64</strain>
    </source>
</reference>
<accession>A0ABW8YQV4</accession>
<sequence>MERFRFNVFNRTGNSLDEEGSMLDGVDAARRKAIDSIRSIIRSEAAEGMIDLVGHIEVLDDAGNCVLDISFVEAFELHLPGPE</sequence>
<evidence type="ECO:0000259" key="1">
    <source>
        <dbReference type="Pfam" id="PF21834"/>
    </source>
</evidence>
<dbReference type="RefSeq" id="WP_408080035.1">
    <property type="nucleotide sequence ID" value="NZ_JBELQC010000003.1"/>
</dbReference>
<dbReference type="EMBL" id="JBELQC010000003">
    <property type="protein sequence ID" value="MFL9842404.1"/>
    <property type="molecule type" value="Genomic_DNA"/>
</dbReference>
<keyword evidence="3" id="KW-1185">Reference proteome</keyword>
<protein>
    <recommendedName>
        <fullName evidence="1">DUF6894 domain-containing protein</fullName>
    </recommendedName>
</protein>